<accession>A0A3S3PHB7</accession>
<dbReference type="RefSeq" id="WP_128154449.1">
    <property type="nucleotide sequence ID" value="NZ_JBHSOM010000007.1"/>
</dbReference>
<evidence type="ECO:0000313" key="2">
    <source>
        <dbReference type="Proteomes" id="UP000288071"/>
    </source>
</evidence>
<organism evidence="1 2">
    <name type="scientific">Paenirhodobacter huangdaonensis</name>
    <dbReference type="NCBI Taxonomy" id="2501515"/>
    <lineage>
        <taxon>Bacteria</taxon>
        <taxon>Pseudomonadati</taxon>
        <taxon>Pseudomonadota</taxon>
        <taxon>Alphaproteobacteria</taxon>
        <taxon>Rhodobacterales</taxon>
        <taxon>Rhodobacter group</taxon>
        <taxon>Paenirhodobacter</taxon>
    </lineage>
</organism>
<evidence type="ECO:0000313" key="1">
    <source>
        <dbReference type="EMBL" id="RWR54885.1"/>
    </source>
</evidence>
<proteinExistence type="predicted"/>
<comment type="caution">
    <text evidence="1">The sequence shown here is derived from an EMBL/GenBank/DDBJ whole genome shotgun (WGS) entry which is preliminary data.</text>
</comment>
<name>A0A3S3PHB7_9RHOB</name>
<reference evidence="1" key="1">
    <citation type="submission" date="2019-01" db="EMBL/GenBank/DDBJ databases">
        <title>Sinorhodobacter populi sp. nov. isolated from the symptomatic bark tissue of Populus euramericana canker.</title>
        <authorList>
            <person name="Xu G."/>
        </authorList>
    </citation>
    <scope>NUCLEOTIDE SEQUENCE [LARGE SCALE GENOMIC DNA]</scope>
    <source>
        <strain evidence="1">CGMCC 1.12963</strain>
    </source>
</reference>
<dbReference type="Proteomes" id="UP000288071">
    <property type="component" value="Unassembled WGS sequence"/>
</dbReference>
<keyword evidence="2" id="KW-1185">Reference proteome</keyword>
<dbReference type="EMBL" id="SAVA01000001">
    <property type="protein sequence ID" value="RWR54885.1"/>
    <property type="molecule type" value="Genomic_DNA"/>
</dbReference>
<reference evidence="1" key="2">
    <citation type="submission" date="2019-01" db="EMBL/GenBank/DDBJ databases">
        <authorList>
            <person name="Li Y."/>
        </authorList>
    </citation>
    <scope>NUCLEOTIDE SEQUENCE [LARGE SCALE GENOMIC DNA]</scope>
    <source>
        <strain evidence="1">CGMCC 1.12963</strain>
    </source>
</reference>
<protein>
    <submittedName>
        <fullName evidence="1">Uncharacterized protein</fullName>
    </submittedName>
</protein>
<dbReference type="AlphaFoldDB" id="A0A3S3PHB7"/>
<sequence>MSRRVGFDDVAVRDVAGRTIILRLGFRAYLAYEAETGESAFAAVARFERGEMTRITDLAQIVHAAALQHQPDYTLGNAADLLERHPDLIARCLRASLPTEIRDEDRKKKRQTAPWLQWLTCWMRG</sequence>
<gene>
    <name evidence="1" type="ORF">EOW66_02125</name>
</gene>